<dbReference type="Gene3D" id="3.40.50.1820">
    <property type="entry name" value="alpha/beta hydrolase"/>
    <property type="match status" value="1"/>
</dbReference>
<dbReference type="GO" id="GO:0016747">
    <property type="term" value="F:acyltransferase activity, transferring groups other than amino-acyl groups"/>
    <property type="evidence" value="ECO:0007669"/>
    <property type="project" value="TreeGrafter"/>
</dbReference>
<evidence type="ECO:0000256" key="2">
    <source>
        <dbReference type="SAM" id="SignalP"/>
    </source>
</evidence>
<feature type="signal peptide" evidence="2">
    <location>
        <begin position="1"/>
        <end position="21"/>
    </location>
</feature>
<keyword evidence="4" id="KW-1185">Reference proteome</keyword>
<feature type="region of interest" description="Disordered" evidence="1">
    <location>
        <begin position="31"/>
        <end position="72"/>
    </location>
</feature>
<dbReference type="EMBL" id="MOMC01000008">
    <property type="protein sequence ID" value="ONH32907.1"/>
    <property type="molecule type" value="Genomic_DNA"/>
</dbReference>
<proteinExistence type="predicted"/>
<dbReference type="Pfam" id="PF00756">
    <property type="entry name" value="Esterase"/>
    <property type="match status" value="1"/>
</dbReference>
<accession>A0A1V2IIF7</accession>
<dbReference type="PANTHER" id="PTHR48098">
    <property type="entry name" value="ENTEROCHELIN ESTERASE-RELATED"/>
    <property type="match status" value="1"/>
</dbReference>
<keyword evidence="2" id="KW-0732">Signal</keyword>
<comment type="caution">
    <text evidence="3">The sequence shown here is derived from an EMBL/GenBank/DDBJ whole genome shotgun (WGS) entry which is preliminary data.</text>
</comment>
<feature type="compositionally biased region" description="Low complexity" evidence="1">
    <location>
        <begin position="31"/>
        <end position="53"/>
    </location>
</feature>
<dbReference type="Proteomes" id="UP000188929">
    <property type="component" value="Unassembled WGS sequence"/>
</dbReference>
<evidence type="ECO:0000313" key="4">
    <source>
        <dbReference type="Proteomes" id="UP000188929"/>
    </source>
</evidence>
<reference evidence="4" key="1">
    <citation type="submission" date="2016-10" db="EMBL/GenBank/DDBJ databases">
        <title>Frankia sp. NRRL B-16386 Genome sequencing.</title>
        <authorList>
            <person name="Ghodhbane-Gtari F."/>
            <person name="Swanson E."/>
            <person name="Gueddou A."/>
            <person name="Hezbri K."/>
            <person name="Ktari K."/>
            <person name="Nouioui I."/>
            <person name="Morris K."/>
            <person name="Simpson S."/>
            <person name="Abebe-Akele F."/>
            <person name="Thomas K."/>
            <person name="Gtari M."/>
            <person name="Tisa L.S."/>
        </authorList>
    </citation>
    <scope>NUCLEOTIDE SEQUENCE [LARGE SCALE GENOMIC DNA]</scope>
    <source>
        <strain evidence="4">NRRL B-16386</strain>
    </source>
</reference>
<dbReference type="SUPFAM" id="SSF53474">
    <property type="entry name" value="alpha/beta-Hydrolases"/>
    <property type="match status" value="1"/>
</dbReference>
<gene>
    <name evidence="3" type="ORF">BL253_04270</name>
</gene>
<feature type="chain" id="PRO_5039004581" evidence="2">
    <location>
        <begin position="22"/>
        <end position="390"/>
    </location>
</feature>
<dbReference type="RefSeq" id="WP_076813680.1">
    <property type="nucleotide sequence ID" value="NZ_MOMC01000008.1"/>
</dbReference>
<dbReference type="InterPro" id="IPR000801">
    <property type="entry name" value="Esterase-like"/>
</dbReference>
<evidence type="ECO:0000256" key="1">
    <source>
        <dbReference type="SAM" id="MobiDB-lite"/>
    </source>
</evidence>
<name>A0A1V2IIF7_9ACTN</name>
<organism evidence="3 4">
    <name type="scientific">Pseudofrankia asymbiotica</name>
    <dbReference type="NCBI Taxonomy" id="1834516"/>
    <lineage>
        <taxon>Bacteria</taxon>
        <taxon>Bacillati</taxon>
        <taxon>Actinomycetota</taxon>
        <taxon>Actinomycetes</taxon>
        <taxon>Frankiales</taxon>
        <taxon>Frankiaceae</taxon>
        <taxon>Pseudofrankia</taxon>
    </lineage>
</organism>
<dbReference type="OrthoDB" id="4510758at2"/>
<protein>
    <submittedName>
        <fullName evidence="3">Esterase</fullName>
    </submittedName>
</protein>
<dbReference type="AlphaFoldDB" id="A0A1V2IIF7"/>
<evidence type="ECO:0000313" key="3">
    <source>
        <dbReference type="EMBL" id="ONH32907.1"/>
    </source>
</evidence>
<dbReference type="STRING" id="1834516.BL253_04270"/>
<dbReference type="InterPro" id="IPR050583">
    <property type="entry name" value="Mycobacterial_A85_antigen"/>
</dbReference>
<dbReference type="InterPro" id="IPR029058">
    <property type="entry name" value="AB_hydrolase_fold"/>
</dbReference>
<sequence>MPARLRTRGRLAMAAAAVAVAVPVGLGGAPPAAGASAAPAAPRTPGTPVAPVAQVNQSVNGGDNARTGTVPDTAALGVPNPGTVPVVGLATATADDGARVLYETRVDARTIDLMVSSPALGGAAPVRLMLPAAWASDPDARFPALYLIHGCCEKADYQSWSLYTDVETLTADKNTLVVMPSDGSAGFGTNWWNFGVPNKGWNYDTFLATELPQILRAGYRASGRAAIAGASIGGYAAVALAALHPGRFAAVASYSGLLNTQSPVVSTEILGILVREGRNPLAMWGDPALLALQWLYTNPAAQLWRLTNVGLFVSAGNGNPGPLDPPGRESDLLDAITLANSTTFVNLARLGGLKPTVDFYGAGTHSWPYWNRELARSWPVLAAGLGLPAT</sequence>
<dbReference type="PANTHER" id="PTHR48098:SF1">
    <property type="entry name" value="DIACYLGLYCEROL ACYLTRANSFERASE_MYCOLYLTRANSFERASE AG85A"/>
    <property type="match status" value="1"/>
</dbReference>